<feature type="domain" description="Pseudouridine synthase I TruA alpha/beta" evidence="12">
    <location>
        <begin position="268"/>
        <end position="373"/>
    </location>
</feature>
<protein>
    <recommendedName>
        <fullName evidence="16">Pseudouridine synthase I TruA alpha/beta domain-containing protein</fullName>
    </recommendedName>
</protein>
<evidence type="ECO:0000256" key="6">
    <source>
        <dbReference type="ARBA" id="ARBA00023235"/>
    </source>
</evidence>
<dbReference type="FunFam" id="3.30.70.580:FF:000002">
    <property type="entry name" value="tRNA pseudouridine synthase"/>
    <property type="match status" value="1"/>
</dbReference>
<dbReference type="Gene3D" id="3.30.70.580">
    <property type="entry name" value="Pseudouridine synthase I, catalytic domain, N-terminal subdomain"/>
    <property type="match status" value="1"/>
</dbReference>
<dbReference type="NCBIfam" id="TIGR00071">
    <property type="entry name" value="hisT_truA"/>
    <property type="match status" value="1"/>
</dbReference>
<comment type="catalytic activity">
    <reaction evidence="8">
        <text>a uridine in tRNA = a pseudouridine in tRNA</text>
        <dbReference type="Rhea" id="RHEA:54572"/>
        <dbReference type="Rhea" id="RHEA-COMP:13339"/>
        <dbReference type="Rhea" id="RHEA-COMP:13934"/>
        <dbReference type="ChEBI" id="CHEBI:65314"/>
        <dbReference type="ChEBI" id="CHEBI:65315"/>
    </reaction>
</comment>
<evidence type="ECO:0000256" key="2">
    <source>
        <dbReference type="ARBA" id="ARBA00004123"/>
    </source>
</evidence>
<dbReference type="GO" id="GO:0009982">
    <property type="term" value="F:pseudouridine synthase activity"/>
    <property type="evidence" value="ECO:0007669"/>
    <property type="project" value="InterPro"/>
</dbReference>
<sequence length="770" mass="85809">MSTTTTTSDEEENGPTPARKPRYKRRKIAIFFAYCGVGYQGMQKNPGAKTIEGDLEEAFYQAGGVPDHDKCQPRRYDWARSARTDKGVSAVGQVVSGRFYVDPPGFIDRLNSILNPQIRIFGFKRVTNAFNAKKFCDKRRYVYLIPVFALDPFKHRDRESVLASLGSGNELVKCLDCSERGRKVDGVMGKRVYDPKTKSVIVVDAPVMSDVNANDMVIENETSLSENVEERNDKVEGGDENAKIVEEPVGECVFCYGEKEKERFNRILKYYEGTHNFHNFTTRTKAEDPAAKRYIISFTANTVVNVEGIDFVKCEVIGQSFMLHQIRKMIGLAVAIMRNCAPESLIVTAFRRDININVPMAPEVGLYLDECFFTSYNSKWKDTHEEVSMKDYAEVAEEFKMKYIYSHIALTEQKEGTMALFLHSLNYRNYPDLLGDAVNSAGAGSKIVETVVEAGLGAVNNDEKTDNVNSAGAGDGSEVVETAVEAGLVAVNNGESTDNVSSAGAGAGSEVAETVIETGLVAVDNGREYTVRSLNGEVYTRNLKEMRDSFIRKAVISNSPSRDPNFIAMVILNETGDLAYCKNGESSWRFIDDARFYAEDVIYFEGLFYAVHKTGAIAVTDVSGDSPSVSFIETPRKIGGDMQYLVKTNDELLLVTRFLELDIDAAYHQLDVVYKTVEFRVFRLDLEGPRWENVNSLDEKMLFLGENSSLALLASDFPGCEGNRIYFTDDYLLKHCPAILAIHILCSVGLLRFGSLRIRIDNCILRGDGL</sequence>
<dbReference type="GO" id="GO:0003723">
    <property type="term" value="F:RNA binding"/>
    <property type="evidence" value="ECO:0007669"/>
    <property type="project" value="InterPro"/>
</dbReference>
<evidence type="ECO:0000259" key="12">
    <source>
        <dbReference type="Pfam" id="PF01416"/>
    </source>
</evidence>
<evidence type="ECO:0000259" key="13">
    <source>
        <dbReference type="Pfam" id="PF03478"/>
    </source>
</evidence>
<dbReference type="EMBL" id="JAJAGQ010000015">
    <property type="protein sequence ID" value="KAJ8540840.1"/>
    <property type="molecule type" value="Genomic_DNA"/>
</dbReference>
<dbReference type="Pfam" id="PF03478">
    <property type="entry name" value="Beta-prop_KIB1-4"/>
    <property type="match status" value="1"/>
</dbReference>
<dbReference type="InterPro" id="IPR005174">
    <property type="entry name" value="KIB1-4_b-propeller"/>
</dbReference>
<dbReference type="InterPro" id="IPR041708">
    <property type="entry name" value="PUS1/PUS2-like"/>
</dbReference>
<dbReference type="InterPro" id="IPR020094">
    <property type="entry name" value="TruA/RsuA/RluB/E/F_N"/>
</dbReference>
<feature type="domain" description="KIB1-4 beta-propeller" evidence="13">
    <location>
        <begin position="546"/>
        <end position="729"/>
    </location>
</feature>
<dbReference type="OrthoDB" id="10256309at2759"/>
<evidence type="ECO:0000313" key="15">
    <source>
        <dbReference type="Proteomes" id="UP001152561"/>
    </source>
</evidence>
<keyword evidence="7" id="KW-0539">Nucleus</keyword>
<dbReference type="GO" id="GO:1990481">
    <property type="term" value="P:mRNA pseudouridine synthesis"/>
    <property type="evidence" value="ECO:0007669"/>
    <property type="project" value="TreeGrafter"/>
</dbReference>
<comment type="catalytic activity">
    <reaction evidence="1">
        <text>a uridine in mRNA = a pseudouridine in mRNA</text>
        <dbReference type="Rhea" id="RHEA:56644"/>
        <dbReference type="Rhea" id="RHEA-COMP:14658"/>
        <dbReference type="Rhea" id="RHEA-COMP:14659"/>
        <dbReference type="ChEBI" id="CHEBI:65314"/>
        <dbReference type="ChEBI" id="CHEBI:65315"/>
    </reaction>
</comment>
<keyword evidence="15" id="KW-1185">Reference proteome</keyword>
<name>A0A9Q1LRH7_9SOLA</name>
<dbReference type="InterPro" id="IPR020103">
    <property type="entry name" value="PsdUridine_synth_cat_dom_sf"/>
</dbReference>
<keyword evidence="4" id="KW-0507">mRNA processing</keyword>
<dbReference type="InterPro" id="IPR020097">
    <property type="entry name" value="PsdUridine_synth_TruA_a/b_dom"/>
</dbReference>
<evidence type="ECO:0000256" key="10">
    <source>
        <dbReference type="PIRSR" id="PIRSR641708-2"/>
    </source>
</evidence>
<dbReference type="InterPro" id="IPR001406">
    <property type="entry name" value="PsdUridine_synth_TruA"/>
</dbReference>
<evidence type="ECO:0000256" key="11">
    <source>
        <dbReference type="SAM" id="MobiDB-lite"/>
    </source>
</evidence>
<comment type="caution">
    <text evidence="14">The sequence shown here is derived from an EMBL/GenBank/DDBJ whole genome shotgun (WGS) entry which is preliminary data.</text>
</comment>
<feature type="binding site" evidence="10">
    <location>
        <position position="141"/>
    </location>
    <ligand>
        <name>substrate</name>
    </ligand>
</feature>
<accession>A0A9Q1LRH7</accession>
<dbReference type="Gene3D" id="3.30.70.660">
    <property type="entry name" value="Pseudouridine synthase I, catalytic domain, C-terminal subdomain"/>
    <property type="match status" value="1"/>
</dbReference>
<dbReference type="Pfam" id="PF01416">
    <property type="entry name" value="PseudoU_synth_1"/>
    <property type="match status" value="1"/>
</dbReference>
<keyword evidence="6" id="KW-0413">Isomerase</keyword>
<organism evidence="14 15">
    <name type="scientific">Anisodus acutangulus</name>
    <dbReference type="NCBI Taxonomy" id="402998"/>
    <lineage>
        <taxon>Eukaryota</taxon>
        <taxon>Viridiplantae</taxon>
        <taxon>Streptophyta</taxon>
        <taxon>Embryophyta</taxon>
        <taxon>Tracheophyta</taxon>
        <taxon>Spermatophyta</taxon>
        <taxon>Magnoliopsida</taxon>
        <taxon>eudicotyledons</taxon>
        <taxon>Gunneridae</taxon>
        <taxon>Pentapetalae</taxon>
        <taxon>asterids</taxon>
        <taxon>lamiids</taxon>
        <taxon>Solanales</taxon>
        <taxon>Solanaceae</taxon>
        <taxon>Solanoideae</taxon>
        <taxon>Hyoscyameae</taxon>
        <taxon>Anisodus</taxon>
    </lineage>
</organism>
<dbReference type="GO" id="GO:0005634">
    <property type="term" value="C:nucleus"/>
    <property type="evidence" value="ECO:0007669"/>
    <property type="project" value="UniProtKB-SubCell"/>
</dbReference>
<evidence type="ECO:0000256" key="4">
    <source>
        <dbReference type="ARBA" id="ARBA00022664"/>
    </source>
</evidence>
<dbReference type="AlphaFoldDB" id="A0A9Q1LRH7"/>
<dbReference type="PANTHER" id="PTHR11142">
    <property type="entry name" value="PSEUDOURIDYLATE SYNTHASE"/>
    <property type="match status" value="1"/>
</dbReference>
<evidence type="ECO:0000256" key="8">
    <source>
        <dbReference type="ARBA" id="ARBA00036943"/>
    </source>
</evidence>
<evidence type="ECO:0000256" key="1">
    <source>
        <dbReference type="ARBA" id="ARBA00001166"/>
    </source>
</evidence>
<dbReference type="FunFam" id="3.30.70.660:FF:000002">
    <property type="entry name" value="tRNA pseudouridine synthase"/>
    <property type="match status" value="1"/>
</dbReference>
<evidence type="ECO:0000256" key="3">
    <source>
        <dbReference type="ARBA" id="ARBA00009375"/>
    </source>
</evidence>
<dbReference type="SUPFAM" id="SSF55120">
    <property type="entry name" value="Pseudouridine synthase"/>
    <property type="match status" value="1"/>
</dbReference>
<evidence type="ECO:0000256" key="7">
    <source>
        <dbReference type="ARBA" id="ARBA00023242"/>
    </source>
</evidence>
<keyword evidence="5" id="KW-0819">tRNA processing</keyword>
<dbReference type="Proteomes" id="UP001152561">
    <property type="component" value="Unassembled WGS sequence"/>
</dbReference>
<comment type="similarity">
    <text evidence="3">Belongs to the tRNA pseudouridine synthase TruA family.</text>
</comment>
<comment type="subcellular location">
    <subcellularLocation>
        <location evidence="2">Nucleus</location>
    </subcellularLocation>
</comment>
<evidence type="ECO:0000313" key="14">
    <source>
        <dbReference type="EMBL" id="KAJ8540840.1"/>
    </source>
</evidence>
<dbReference type="PANTHER" id="PTHR11142:SF4">
    <property type="entry name" value="PSEUDOURIDYLATE SYNTHASE 1 HOMOLOG"/>
    <property type="match status" value="1"/>
</dbReference>
<dbReference type="GO" id="GO:0006397">
    <property type="term" value="P:mRNA processing"/>
    <property type="evidence" value="ECO:0007669"/>
    <property type="project" value="UniProtKB-KW"/>
</dbReference>
<dbReference type="GO" id="GO:0031119">
    <property type="term" value="P:tRNA pseudouridine synthesis"/>
    <property type="evidence" value="ECO:0007669"/>
    <property type="project" value="InterPro"/>
</dbReference>
<evidence type="ECO:0000256" key="9">
    <source>
        <dbReference type="PIRSR" id="PIRSR641708-1"/>
    </source>
</evidence>
<dbReference type="CDD" id="cd02568">
    <property type="entry name" value="PseudoU_synth_PUS1_PUS2"/>
    <property type="match status" value="1"/>
</dbReference>
<reference evidence="15" key="1">
    <citation type="journal article" date="2023" name="Proc. Natl. Acad. Sci. U.S.A.">
        <title>Genomic and structural basis for evolution of tropane alkaloid biosynthesis.</title>
        <authorList>
            <person name="Wanga Y.-J."/>
            <person name="Taina T."/>
            <person name="Yua J.-Y."/>
            <person name="Lia J."/>
            <person name="Xua B."/>
            <person name="Chenc J."/>
            <person name="D'Auriad J.C."/>
            <person name="Huanga J.-P."/>
            <person name="Huanga S.-X."/>
        </authorList>
    </citation>
    <scope>NUCLEOTIDE SEQUENCE [LARGE SCALE GENOMIC DNA]</scope>
    <source>
        <strain evidence="15">cv. KIB-2019</strain>
    </source>
</reference>
<dbReference type="InterPro" id="IPR020095">
    <property type="entry name" value="PsdUridine_synth_TruA_C"/>
</dbReference>
<gene>
    <name evidence="14" type="ORF">K7X08_001656</name>
</gene>
<evidence type="ECO:0008006" key="16">
    <source>
        <dbReference type="Google" id="ProtNLM"/>
    </source>
</evidence>
<feature type="region of interest" description="Disordered" evidence="11">
    <location>
        <begin position="1"/>
        <end position="20"/>
    </location>
</feature>
<proteinExistence type="inferred from homology"/>
<evidence type="ECO:0000256" key="5">
    <source>
        <dbReference type="ARBA" id="ARBA00022694"/>
    </source>
</evidence>
<feature type="active site" description="Nucleophile" evidence="9">
    <location>
        <position position="85"/>
    </location>
</feature>